<dbReference type="Gene3D" id="3.40.190.290">
    <property type="match status" value="1"/>
</dbReference>
<evidence type="ECO:0000256" key="3">
    <source>
        <dbReference type="ARBA" id="ARBA00023125"/>
    </source>
</evidence>
<dbReference type="Gene3D" id="1.10.10.10">
    <property type="entry name" value="Winged helix-like DNA-binding domain superfamily/Winged helix DNA-binding domain"/>
    <property type="match status" value="1"/>
</dbReference>
<dbReference type="InterPro" id="IPR005119">
    <property type="entry name" value="LysR_subst-bd"/>
</dbReference>
<dbReference type="KEGG" id="bapi:BBC0122_004120"/>
<keyword evidence="7" id="KW-1185">Reference proteome</keyword>
<dbReference type="InterPro" id="IPR036388">
    <property type="entry name" value="WH-like_DNA-bd_sf"/>
</dbReference>
<dbReference type="CDD" id="cd05466">
    <property type="entry name" value="PBP2_LTTR_substrate"/>
    <property type="match status" value="1"/>
</dbReference>
<dbReference type="GO" id="GO:0010628">
    <property type="term" value="P:positive regulation of gene expression"/>
    <property type="evidence" value="ECO:0007669"/>
    <property type="project" value="TreeGrafter"/>
</dbReference>
<evidence type="ECO:0000256" key="2">
    <source>
        <dbReference type="ARBA" id="ARBA00023015"/>
    </source>
</evidence>
<dbReference type="PANTHER" id="PTHR30427">
    <property type="entry name" value="TRANSCRIPTIONAL ACTIVATOR PROTEIN LYSR"/>
    <property type="match status" value="1"/>
</dbReference>
<protein>
    <submittedName>
        <fullName evidence="6">DNA-binding transcriptional regulator, LysR family</fullName>
    </submittedName>
</protein>
<dbReference type="GO" id="GO:0003700">
    <property type="term" value="F:DNA-binding transcription factor activity"/>
    <property type="evidence" value="ECO:0007669"/>
    <property type="project" value="InterPro"/>
</dbReference>
<organism evidence="6 7">
    <name type="scientific">Bartonella choladocola</name>
    <dbReference type="NCBI Taxonomy" id="2750995"/>
    <lineage>
        <taxon>Bacteria</taxon>
        <taxon>Pseudomonadati</taxon>
        <taxon>Pseudomonadota</taxon>
        <taxon>Alphaproteobacteria</taxon>
        <taxon>Hyphomicrobiales</taxon>
        <taxon>Bartonellaceae</taxon>
        <taxon>Bartonella</taxon>
    </lineage>
</organism>
<dbReference type="Pfam" id="PF03466">
    <property type="entry name" value="LysR_substrate"/>
    <property type="match status" value="1"/>
</dbReference>
<keyword evidence="2" id="KW-0805">Transcription regulation</keyword>
<reference evidence="6 7" key="1">
    <citation type="submission" date="2016-11" db="EMBL/GenBank/DDBJ databases">
        <title>Comparative genomics of Bartonella apis.</title>
        <authorList>
            <person name="Engel P."/>
        </authorList>
    </citation>
    <scope>NUCLEOTIDE SEQUENCE [LARGE SCALE GENOMIC DNA]</scope>
    <source>
        <strain evidence="6 7">BBC0122</strain>
    </source>
</reference>
<proteinExistence type="inferred from homology"/>
<keyword evidence="4" id="KW-0804">Transcription</keyword>
<comment type="similarity">
    <text evidence="1">Belongs to the LysR transcriptional regulatory family.</text>
</comment>
<accession>A0A1U9MFT0</accession>
<dbReference type="InterPro" id="IPR000847">
    <property type="entry name" value="LysR_HTH_N"/>
</dbReference>
<dbReference type="OrthoDB" id="7260751at2"/>
<evidence type="ECO:0000313" key="6">
    <source>
        <dbReference type="EMBL" id="AQT46542.1"/>
    </source>
</evidence>
<sequence length="298" mass="33596">MGLSLKHLEVFYAVMTCGTLNGAASILCVSQPAVSKSLKLAEYKLGFSLFKRVKGKLTPTQEAHILFEQIKSIYVDLNNLQSLARNLANNPEGRITIGCLPSLALCAIPQVTARFIKENPRVFITVGTQHSDELQQQLNNRLLDLAITFGLKNDSGLISTPIAEIPLVYIDSLPHRNPINIHQIDEDRWIHPNAYSFTTAIGRSRIFKKTVVDVQTYYMAAEFVKQGVGSSIIDLFTAFFMLPDHMIFPIEPKLSAKIYLIQHRDLTVSKPTQKYISMLQHHLATQVKQLNERLYMTK</sequence>
<dbReference type="PROSITE" id="PS50931">
    <property type="entry name" value="HTH_LYSR"/>
    <property type="match status" value="1"/>
</dbReference>
<evidence type="ECO:0000313" key="7">
    <source>
        <dbReference type="Proteomes" id="UP000189632"/>
    </source>
</evidence>
<dbReference type="RefSeq" id="WP_077990833.1">
    <property type="nucleotide sequence ID" value="NZ_CAXUOT020000001.1"/>
</dbReference>
<dbReference type="PANTHER" id="PTHR30427:SF1">
    <property type="entry name" value="TRANSCRIPTIONAL ACTIVATOR PROTEIN LYSR"/>
    <property type="match status" value="1"/>
</dbReference>
<name>A0A1U9MFT0_9HYPH</name>
<evidence type="ECO:0000256" key="4">
    <source>
        <dbReference type="ARBA" id="ARBA00023163"/>
    </source>
</evidence>
<evidence type="ECO:0000259" key="5">
    <source>
        <dbReference type="PROSITE" id="PS50931"/>
    </source>
</evidence>
<dbReference type="SUPFAM" id="SSF53850">
    <property type="entry name" value="Periplasmic binding protein-like II"/>
    <property type="match status" value="1"/>
</dbReference>
<dbReference type="Pfam" id="PF00126">
    <property type="entry name" value="HTH_1"/>
    <property type="match status" value="1"/>
</dbReference>
<evidence type="ECO:0000256" key="1">
    <source>
        <dbReference type="ARBA" id="ARBA00009437"/>
    </source>
</evidence>
<feature type="domain" description="HTH lysR-type" evidence="5">
    <location>
        <begin position="3"/>
        <end position="60"/>
    </location>
</feature>
<keyword evidence="3 6" id="KW-0238">DNA-binding</keyword>
<gene>
    <name evidence="6" type="ORF">BBC0122_004120</name>
</gene>
<dbReference type="AlphaFoldDB" id="A0A1U9MFT0"/>
<dbReference type="Proteomes" id="UP000189632">
    <property type="component" value="Chromosome"/>
</dbReference>
<dbReference type="SUPFAM" id="SSF46785">
    <property type="entry name" value="Winged helix' DNA-binding domain"/>
    <property type="match status" value="1"/>
</dbReference>
<dbReference type="EMBL" id="CP015625">
    <property type="protein sequence ID" value="AQT46542.1"/>
    <property type="molecule type" value="Genomic_DNA"/>
</dbReference>
<dbReference type="GO" id="GO:0043565">
    <property type="term" value="F:sequence-specific DNA binding"/>
    <property type="evidence" value="ECO:0007669"/>
    <property type="project" value="TreeGrafter"/>
</dbReference>
<dbReference type="InterPro" id="IPR036390">
    <property type="entry name" value="WH_DNA-bd_sf"/>
</dbReference>